<organism evidence="5 6">
    <name type="scientific">Novosphingobium mangrovi</name>
    <name type="common">ex Huang et al. 2023</name>
    <dbReference type="NCBI Taxonomy" id="2976432"/>
    <lineage>
        <taxon>Bacteria</taxon>
        <taxon>Pseudomonadati</taxon>
        <taxon>Pseudomonadota</taxon>
        <taxon>Alphaproteobacteria</taxon>
        <taxon>Sphingomonadales</taxon>
        <taxon>Sphingomonadaceae</taxon>
        <taxon>Novosphingobium</taxon>
    </lineage>
</organism>
<dbReference type="RefSeq" id="WP_260047531.1">
    <property type="nucleotide sequence ID" value="NZ_JANZXA010000015.1"/>
</dbReference>
<protein>
    <submittedName>
        <fullName evidence="5">Glycosyltransferase</fullName>
    </submittedName>
</protein>
<dbReference type="EMBL" id="JANZXA010000015">
    <property type="protein sequence ID" value="MCT2401505.1"/>
    <property type="molecule type" value="Genomic_DNA"/>
</dbReference>
<comment type="similarity">
    <text evidence="1">Belongs to the glycosyltransferase 2 family.</text>
</comment>
<evidence type="ECO:0000259" key="4">
    <source>
        <dbReference type="Pfam" id="PF00535"/>
    </source>
</evidence>
<gene>
    <name evidence="5" type="ORF">NZK81_18285</name>
</gene>
<dbReference type="InterPro" id="IPR029044">
    <property type="entry name" value="Nucleotide-diphossugar_trans"/>
</dbReference>
<comment type="caution">
    <text evidence="5">The sequence shown here is derived from an EMBL/GenBank/DDBJ whole genome shotgun (WGS) entry which is preliminary data.</text>
</comment>
<sequence>MGSAPLVTAIIIVLNGERYIDEAIRSIVDQSLARWELLVVDDGSADGTRDRVAHWCDRDARIRLLRHPDHGNHGMSASRNLGLETARGTYVGFLDADDVWTPEKLAQQVAILEREPDTAMVYGRTLIWHDWSEGGRPNFFYDLGVAPDRTYAPPRIFLQLLRNVYQTPTTCNALMRTDRCREVGGFHDEFRTLFEDQVFFAKMLACFPVHVADACWAKYRQYPGGTSSYDADDATVRRLHLAYLRAVDGYLARRPGLHLRGRAAIWRKIGEVRAEPVLRSVRRKLRRFVSR</sequence>
<keyword evidence="6" id="KW-1185">Reference proteome</keyword>
<dbReference type="Proteomes" id="UP001165583">
    <property type="component" value="Unassembled WGS sequence"/>
</dbReference>
<dbReference type="PANTHER" id="PTHR43685:SF5">
    <property type="entry name" value="GLYCOSYLTRANSFERASE EPSE-RELATED"/>
    <property type="match status" value="1"/>
</dbReference>
<dbReference type="CDD" id="cd00761">
    <property type="entry name" value="Glyco_tranf_GTA_type"/>
    <property type="match status" value="1"/>
</dbReference>
<accession>A0ABT2I9I8</accession>
<name>A0ABT2I9I8_9SPHN</name>
<dbReference type="SUPFAM" id="SSF53448">
    <property type="entry name" value="Nucleotide-diphospho-sugar transferases"/>
    <property type="match status" value="1"/>
</dbReference>
<evidence type="ECO:0000256" key="2">
    <source>
        <dbReference type="ARBA" id="ARBA00022676"/>
    </source>
</evidence>
<proteinExistence type="inferred from homology"/>
<dbReference type="InterPro" id="IPR001173">
    <property type="entry name" value="Glyco_trans_2-like"/>
</dbReference>
<evidence type="ECO:0000313" key="6">
    <source>
        <dbReference type="Proteomes" id="UP001165583"/>
    </source>
</evidence>
<evidence type="ECO:0000256" key="1">
    <source>
        <dbReference type="ARBA" id="ARBA00006739"/>
    </source>
</evidence>
<feature type="domain" description="Glycosyltransferase 2-like" evidence="4">
    <location>
        <begin position="9"/>
        <end position="176"/>
    </location>
</feature>
<dbReference type="PANTHER" id="PTHR43685">
    <property type="entry name" value="GLYCOSYLTRANSFERASE"/>
    <property type="match status" value="1"/>
</dbReference>
<dbReference type="Pfam" id="PF00535">
    <property type="entry name" value="Glycos_transf_2"/>
    <property type="match status" value="1"/>
</dbReference>
<evidence type="ECO:0000313" key="5">
    <source>
        <dbReference type="EMBL" id="MCT2401505.1"/>
    </source>
</evidence>
<evidence type="ECO:0000256" key="3">
    <source>
        <dbReference type="ARBA" id="ARBA00022679"/>
    </source>
</evidence>
<keyword evidence="3" id="KW-0808">Transferase</keyword>
<dbReference type="Gene3D" id="3.90.550.10">
    <property type="entry name" value="Spore Coat Polysaccharide Biosynthesis Protein SpsA, Chain A"/>
    <property type="match status" value="1"/>
</dbReference>
<reference evidence="5" key="1">
    <citation type="submission" date="2022-09" db="EMBL/GenBank/DDBJ databases">
        <title>Novosphingobium sp. Nov., a polycyclic aromatic hydrocarbon-degrading bacterium isolated form mangrove sediments in HongKong.</title>
        <authorList>
            <person name="Hu Z."/>
        </authorList>
    </citation>
    <scope>NUCLEOTIDE SEQUENCE</scope>
    <source>
        <strain evidence="5">HK4-1</strain>
    </source>
</reference>
<dbReference type="InterPro" id="IPR050834">
    <property type="entry name" value="Glycosyltransf_2"/>
</dbReference>
<keyword evidence="2" id="KW-0328">Glycosyltransferase</keyword>